<keyword evidence="2" id="KW-1185">Reference proteome</keyword>
<protein>
    <submittedName>
        <fullName evidence="1">Transcriptional regulator PadR-like family</fullName>
    </submittedName>
</protein>
<dbReference type="InterPro" id="IPR036388">
    <property type="entry name" value="WH-like_DNA-bd_sf"/>
</dbReference>
<dbReference type="SUPFAM" id="SSF46785">
    <property type="entry name" value="Winged helix' DNA-binding domain"/>
    <property type="match status" value="1"/>
</dbReference>
<dbReference type="EMBL" id="CP001690">
    <property type="protein sequence ID" value="ADQ66372.1"/>
    <property type="molecule type" value="Genomic_DNA"/>
</dbReference>
<organism evidence="1 2">
    <name type="scientific">Halogeometricum borinquense (strain ATCC 700274 / DSM 11551 / JCM 10706 / KCTC 4070 / PR3)</name>
    <dbReference type="NCBI Taxonomy" id="469382"/>
    <lineage>
        <taxon>Archaea</taxon>
        <taxon>Methanobacteriati</taxon>
        <taxon>Methanobacteriota</taxon>
        <taxon>Stenosarchaea group</taxon>
        <taxon>Halobacteria</taxon>
        <taxon>Halobacteriales</taxon>
        <taxon>Haloferacaceae</taxon>
        <taxon>Halogeometricum</taxon>
    </lineage>
</organism>
<evidence type="ECO:0000313" key="2">
    <source>
        <dbReference type="Proteomes" id="UP000006663"/>
    </source>
</evidence>
<dbReference type="HOGENOM" id="CLU_143277_0_0_2"/>
<dbReference type="KEGG" id="hbo:Hbor_07750"/>
<sequence length="180" mass="20909">MYPKNRDTATLLGLWVGVYYIRRSKRSETMADVLLPLALMYVNNNAEIEGATRFQKLAFLTQKEKDISELHEFKSDKYGPFSPSLAGSIKTLENKGIIERRTETTVSGNEKYIYSLTDEGRRVVKSLINDENRDVDHVLKAAESIKKRYQDTPLDRLLRYVYQKYPDYTEKSELDIVDKI</sequence>
<dbReference type="AlphaFoldDB" id="E4NNL8"/>
<gene>
    <name evidence="1" type="ordered locus">Hbor_07750</name>
</gene>
<reference evidence="1 2" key="1">
    <citation type="journal article" date="2009" name="Stand. Genomic Sci.">
        <title>Complete genome sequence of Halogeometricum borinquense type strain (PR3).</title>
        <authorList>
            <person name="Malfatti S."/>
            <person name="Tindall B.J."/>
            <person name="Schneider S."/>
            <person name="Fahnrich R."/>
            <person name="Lapidus A."/>
            <person name="Labuttii K."/>
            <person name="Copeland A."/>
            <person name="Glavina Del Rio T."/>
            <person name="Nolan M."/>
            <person name="Chen F."/>
            <person name="Lucas S."/>
            <person name="Tice H."/>
            <person name="Cheng J.F."/>
            <person name="Bruce D."/>
            <person name="Goodwin L."/>
            <person name="Pitluck S."/>
            <person name="Anderson I."/>
            <person name="Pati A."/>
            <person name="Ivanova N."/>
            <person name="Mavromatis K."/>
            <person name="Chen A."/>
            <person name="Palaniappan K."/>
            <person name="D'haeseleer P."/>
            <person name="Goker M."/>
            <person name="Bristow J."/>
            <person name="Eisen J.A."/>
            <person name="Markowitz V."/>
            <person name="Hugenholtz P."/>
            <person name="Kyrpides N.C."/>
            <person name="Klenk H.P."/>
            <person name="Chain P."/>
        </authorList>
    </citation>
    <scope>NUCLEOTIDE SEQUENCE [LARGE SCALE GENOMIC DNA]</scope>
    <source>
        <strain evidence="2">ATCC 700274 / DSM 11551 / JCM 10706 / KCTC 4070 / PR3</strain>
    </source>
</reference>
<dbReference type="InterPro" id="IPR036390">
    <property type="entry name" value="WH_DNA-bd_sf"/>
</dbReference>
<name>E4NNL8_HALBP</name>
<accession>E4NNL8</accession>
<dbReference type="eggNOG" id="arCOG00724">
    <property type="taxonomic scope" value="Archaea"/>
</dbReference>
<proteinExistence type="predicted"/>
<dbReference type="Gene3D" id="1.10.10.10">
    <property type="entry name" value="Winged helix-like DNA-binding domain superfamily/Winged helix DNA-binding domain"/>
    <property type="match status" value="1"/>
</dbReference>
<evidence type="ECO:0000313" key="1">
    <source>
        <dbReference type="EMBL" id="ADQ66372.1"/>
    </source>
</evidence>
<dbReference type="Proteomes" id="UP000006663">
    <property type="component" value="Chromosome"/>
</dbReference>